<dbReference type="InterPro" id="IPR036291">
    <property type="entry name" value="NAD(P)-bd_dom_sf"/>
</dbReference>
<dbReference type="InterPro" id="IPR002347">
    <property type="entry name" value="SDR_fam"/>
</dbReference>
<dbReference type="PROSITE" id="PS00061">
    <property type="entry name" value="ADH_SHORT"/>
    <property type="match status" value="1"/>
</dbReference>
<reference evidence="4 5" key="1">
    <citation type="submission" date="2020-03" db="EMBL/GenBank/DDBJ databases">
        <title>Bacterial samples isolated from urine from healthy bovine heifers (Gyr breed).</title>
        <authorList>
            <person name="Giannattasio-Ferraz S."/>
            <person name="Maskeri L."/>
            <person name="Penido A."/>
            <person name="Barbosa-Stancioli E.F."/>
            <person name="Putonti C."/>
        </authorList>
    </citation>
    <scope>NUCLEOTIDE SEQUENCE [LARGE SCALE GENOMIC DNA]</scope>
    <source>
        <strain evidence="4 5">UFMG-H7</strain>
    </source>
</reference>
<dbReference type="SUPFAM" id="SSF51735">
    <property type="entry name" value="NAD(P)-binding Rossmann-fold domains"/>
    <property type="match status" value="1"/>
</dbReference>
<dbReference type="CDD" id="cd05233">
    <property type="entry name" value="SDR_c"/>
    <property type="match status" value="1"/>
</dbReference>
<dbReference type="EMBL" id="JAAVMB010000001">
    <property type="protein sequence ID" value="NKC66554.1"/>
    <property type="molecule type" value="Genomic_DNA"/>
</dbReference>
<dbReference type="PANTHER" id="PTHR43115:SF4">
    <property type="entry name" value="DEHYDROGENASE_REDUCTASE SDR FAMILY MEMBER 11"/>
    <property type="match status" value="1"/>
</dbReference>
<accession>A0A7X6D6B1</accession>
<dbReference type="RefSeq" id="WP_167805952.1">
    <property type="nucleotide sequence ID" value="NZ_JAAVMB010000001.1"/>
</dbReference>
<dbReference type="PRINTS" id="PR00080">
    <property type="entry name" value="SDRFAMILY"/>
</dbReference>
<dbReference type="FunFam" id="3.40.50.720:FF:000047">
    <property type="entry name" value="NADP-dependent L-serine/L-allo-threonine dehydrogenase"/>
    <property type="match status" value="1"/>
</dbReference>
<gene>
    <name evidence="4" type="ORF">HED35_00490</name>
</gene>
<dbReference type="Gene3D" id="3.40.50.720">
    <property type="entry name" value="NAD(P)-binding Rossmann-like Domain"/>
    <property type="match status" value="1"/>
</dbReference>
<evidence type="ECO:0000256" key="1">
    <source>
        <dbReference type="ARBA" id="ARBA00006484"/>
    </source>
</evidence>
<dbReference type="Proteomes" id="UP000521358">
    <property type="component" value="Unassembled WGS sequence"/>
</dbReference>
<name>A0A7X6D6B1_9ENTE</name>
<protein>
    <submittedName>
        <fullName evidence="4">SDR family oxidoreductase</fullName>
    </submittedName>
</protein>
<evidence type="ECO:0000256" key="2">
    <source>
        <dbReference type="ARBA" id="ARBA00023002"/>
    </source>
</evidence>
<evidence type="ECO:0000256" key="3">
    <source>
        <dbReference type="RuleBase" id="RU000363"/>
    </source>
</evidence>
<dbReference type="PRINTS" id="PR00081">
    <property type="entry name" value="GDHRDH"/>
</dbReference>
<evidence type="ECO:0000313" key="5">
    <source>
        <dbReference type="Proteomes" id="UP000521358"/>
    </source>
</evidence>
<proteinExistence type="inferred from homology"/>
<dbReference type="AlphaFoldDB" id="A0A7X6D6B1"/>
<dbReference type="InterPro" id="IPR020904">
    <property type="entry name" value="Sc_DH/Rdtase_CS"/>
</dbReference>
<dbReference type="GO" id="GO:0016616">
    <property type="term" value="F:oxidoreductase activity, acting on the CH-OH group of donors, NAD or NADP as acceptor"/>
    <property type="evidence" value="ECO:0007669"/>
    <property type="project" value="UniProtKB-ARBA"/>
</dbReference>
<comment type="caution">
    <text evidence="4">The sequence shown here is derived from an EMBL/GenBank/DDBJ whole genome shotgun (WGS) entry which is preliminary data.</text>
</comment>
<dbReference type="Pfam" id="PF00106">
    <property type="entry name" value="adh_short"/>
    <property type="match status" value="1"/>
</dbReference>
<dbReference type="PANTHER" id="PTHR43115">
    <property type="entry name" value="DEHYDROGENASE/REDUCTASE SDR FAMILY MEMBER 11"/>
    <property type="match status" value="1"/>
</dbReference>
<comment type="similarity">
    <text evidence="1 3">Belongs to the short-chain dehydrogenases/reductases (SDR) family.</text>
</comment>
<sequence>MSNKPLIIITGASSGFGAKTAEIFNQKGFPLLLIARRVEKIKQLSLNFENILIENIDVTQINELNVAIKKAESIYGPADLLVNNAGVMLLGNITEQDESEWQTMLQTNVIGVLNGMKSVLSNMTKRNQGTIINVSSIAGYKAFVDHAAYAASKFGVHGLTETIRQEVADSNVRVSLVSPGAAETELLTHVTNEKSLSDYNSWKESMGGLTLDPAKVAETIFFIYNMPQEVTIREISIAATKQQT</sequence>
<evidence type="ECO:0000313" key="4">
    <source>
        <dbReference type="EMBL" id="NKC66554.1"/>
    </source>
</evidence>
<keyword evidence="2" id="KW-0560">Oxidoreductase</keyword>
<organism evidence="4 5">
    <name type="scientific">Vagococcus fluvialis</name>
    <dbReference type="NCBI Taxonomy" id="2738"/>
    <lineage>
        <taxon>Bacteria</taxon>
        <taxon>Bacillati</taxon>
        <taxon>Bacillota</taxon>
        <taxon>Bacilli</taxon>
        <taxon>Lactobacillales</taxon>
        <taxon>Enterococcaceae</taxon>
        <taxon>Vagococcus</taxon>
    </lineage>
</organism>